<dbReference type="Gene3D" id="3.40.930.10">
    <property type="entry name" value="Mannitol-specific EII, Chain A"/>
    <property type="match status" value="1"/>
</dbReference>
<dbReference type="PANTHER" id="PTHR47738">
    <property type="entry name" value="PTS SYSTEM FRUCTOSE-LIKE EIIA COMPONENT-RELATED"/>
    <property type="match status" value="1"/>
</dbReference>
<organism evidence="2 3">
    <name type="scientific">Streptococcus anginosus subsp. whileyi CCUG 39159</name>
    <dbReference type="NCBI Taxonomy" id="1095729"/>
    <lineage>
        <taxon>Bacteria</taxon>
        <taxon>Bacillati</taxon>
        <taxon>Bacillota</taxon>
        <taxon>Bacilli</taxon>
        <taxon>Lactobacillales</taxon>
        <taxon>Streptococcaceae</taxon>
        <taxon>Streptococcus</taxon>
        <taxon>Streptococcus anginosus group</taxon>
    </lineage>
</organism>
<accession>I0SLI4</accession>
<dbReference type="Pfam" id="PF00359">
    <property type="entry name" value="PTS_EIIA_2"/>
    <property type="match status" value="1"/>
</dbReference>
<reference evidence="2 3" key="1">
    <citation type="submission" date="2012-01" db="EMBL/GenBank/DDBJ databases">
        <authorList>
            <person name="Harkins D.M."/>
            <person name="Madupu R."/>
            <person name="Durkin A.S."/>
            <person name="Torralba M."/>
            <person name="Methe B."/>
            <person name="Sutton G.G."/>
            <person name="Nelson K.E."/>
        </authorList>
    </citation>
    <scope>NUCLEOTIDE SEQUENCE [LARGE SCALE GENOMIC DNA]</scope>
    <source>
        <strain evidence="2 3">CCUG 39159</strain>
    </source>
</reference>
<dbReference type="InterPro" id="IPR002178">
    <property type="entry name" value="PTS_EIIA_type-2_dom"/>
</dbReference>
<dbReference type="Proteomes" id="UP000003245">
    <property type="component" value="Unassembled WGS sequence"/>
</dbReference>
<name>I0SLI4_STRAP</name>
<sequence>MKIMTQMMHLDLINLVETAPDRITLLRKLSQKLIQKGYVKDSFEAALLEREKEFPTGLQLENTAVAIPHTYAEHVLKPFIFFNKLETPISFVQMGTDDVLVNAEFVLVLGISDPKQQTGLLVELMELFSDTVFLTNLKQAKSEEEIYHLCGN</sequence>
<dbReference type="SUPFAM" id="SSF55804">
    <property type="entry name" value="Phoshotransferase/anion transport protein"/>
    <property type="match status" value="1"/>
</dbReference>
<comment type="caution">
    <text evidence="2">The sequence shown here is derived from an EMBL/GenBank/DDBJ whole genome shotgun (WGS) entry which is preliminary data.</text>
</comment>
<proteinExistence type="predicted"/>
<gene>
    <name evidence="2" type="ORF">HMPREF1043_2253</name>
</gene>
<feature type="domain" description="PTS EIIA type-2" evidence="1">
    <location>
        <begin position="6"/>
        <end position="152"/>
    </location>
</feature>
<keyword evidence="2" id="KW-0670">Pyruvate</keyword>
<dbReference type="CDD" id="cd00211">
    <property type="entry name" value="PTS_IIA_fru"/>
    <property type="match status" value="1"/>
</dbReference>
<dbReference type="InterPro" id="IPR016152">
    <property type="entry name" value="PTrfase/Anion_transptr"/>
</dbReference>
<dbReference type="PROSITE" id="PS51094">
    <property type="entry name" value="PTS_EIIA_TYPE_2"/>
    <property type="match status" value="1"/>
</dbReference>
<keyword evidence="3" id="KW-1185">Reference proteome</keyword>
<dbReference type="AlphaFoldDB" id="I0SLI4"/>
<dbReference type="PATRIC" id="fig|1095729.3.peg.74"/>
<dbReference type="InterPro" id="IPR051541">
    <property type="entry name" value="PTS_SugarTrans_NitroReg"/>
</dbReference>
<protein>
    <submittedName>
        <fullName evidence="2">Phosphoenolpyruvate-dependent sugar PTS family porter, EIIA 2</fullName>
    </submittedName>
</protein>
<dbReference type="EMBL" id="AICP01000007">
    <property type="protein sequence ID" value="EID24237.1"/>
    <property type="molecule type" value="Genomic_DNA"/>
</dbReference>
<evidence type="ECO:0000259" key="1">
    <source>
        <dbReference type="PROSITE" id="PS51094"/>
    </source>
</evidence>
<evidence type="ECO:0000313" key="2">
    <source>
        <dbReference type="EMBL" id="EID24237.1"/>
    </source>
</evidence>
<evidence type="ECO:0000313" key="3">
    <source>
        <dbReference type="Proteomes" id="UP000003245"/>
    </source>
</evidence>
<dbReference type="PANTHER" id="PTHR47738:SF3">
    <property type="entry name" value="PHOSPHOTRANSFERASE SYSTEM MANNITOL_FRUCTOSE-SPECIFIC IIA DOMAIN CONTAINING PROTEIN"/>
    <property type="match status" value="1"/>
</dbReference>